<dbReference type="KEGG" id="dzi:111313211"/>
<accession>A0A6P6AXG6</accession>
<evidence type="ECO:0000256" key="9">
    <source>
        <dbReference type="SAM" id="MobiDB-lite"/>
    </source>
</evidence>
<feature type="region of interest" description="Disordered" evidence="9">
    <location>
        <begin position="291"/>
        <end position="314"/>
    </location>
</feature>
<dbReference type="Proteomes" id="UP000515121">
    <property type="component" value="Unplaced"/>
</dbReference>
<evidence type="ECO:0000259" key="10">
    <source>
        <dbReference type="PROSITE" id="PS50011"/>
    </source>
</evidence>
<keyword evidence="3" id="KW-0812">Transmembrane</keyword>
<dbReference type="SUPFAM" id="SSF56112">
    <property type="entry name" value="Protein kinase-like (PK-like)"/>
    <property type="match status" value="1"/>
</dbReference>
<gene>
    <name evidence="12" type="primary">LOC111313211</name>
</gene>
<keyword evidence="11" id="KW-1185">Reference proteome</keyword>
<keyword evidence="2" id="KW-0723">Serine/threonine-protein kinase</keyword>
<evidence type="ECO:0000256" key="2">
    <source>
        <dbReference type="ARBA" id="ARBA00022527"/>
    </source>
</evidence>
<keyword evidence="8" id="KW-0067">ATP-binding</keyword>
<evidence type="ECO:0000256" key="4">
    <source>
        <dbReference type="ARBA" id="ARBA00022729"/>
    </source>
</evidence>
<reference evidence="12" key="1">
    <citation type="submission" date="2025-08" db="UniProtKB">
        <authorList>
            <consortium name="RefSeq"/>
        </authorList>
    </citation>
    <scope>IDENTIFICATION</scope>
    <source>
        <tissue evidence="12">Fruit stalk</tissue>
    </source>
</reference>
<keyword evidence="4" id="KW-0732">Signal</keyword>
<name>A0A6P6AXG6_DURZI</name>
<dbReference type="Gene3D" id="1.10.510.10">
    <property type="entry name" value="Transferase(Phosphotransferase) domain 1"/>
    <property type="match status" value="1"/>
</dbReference>
<dbReference type="GO" id="GO:0016020">
    <property type="term" value="C:membrane"/>
    <property type="evidence" value="ECO:0007669"/>
    <property type="project" value="UniProtKB-SubCell"/>
</dbReference>
<keyword evidence="6" id="KW-0472">Membrane</keyword>
<keyword evidence="7" id="KW-0325">Glycoprotein</keyword>
<evidence type="ECO:0000313" key="11">
    <source>
        <dbReference type="Proteomes" id="UP000515121"/>
    </source>
</evidence>
<dbReference type="InterPro" id="IPR017441">
    <property type="entry name" value="Protein_kinase_ATP_BS"/>
</dbReference>
<dbReference type="Pfam" id="PF07714">
    <property type="entry name" value="PK_Tyr_Ser-Thr"/>
    <property type="match status" value="1"/>
</dbReference>
<feature type="compositionally biased region" description="Polar residues" evidence="9">
    <location>
        <begin position="304"/>
        <end position="314"/>
    </location>
</feature>
<comment type="subcellular location">
    <subcellularLocation>
        <location evidence="1">Membrane</location>
        <topology evidence="1">Single-pass type I membrane protein</topology>
    </subcellularLocation>
</comment>
<dbReference type="AlphaFoldDB" id="A0A6P6AXG6"/>
<dbReference type="InterPro" id="IPR011009">
    <property type="entry name" value="Kinase-like_dom_sf"/>
</dbReference>
<dbReference type="RefSeq" id="XP_022769622.1">
    <property type="nucleotide sequence ID" value="XM_022913887.1"/>
</dbReference>
<evidence type="ECO:0000256" key="7">
    <source>
        <dbReference type="ARBA" id="ARBA00023180"/>
    </source>
</evidence>
<evidence type="ECO:0000256" key="1">
    <source>
        <dbReference type="ARBA" id="ARBA00004479"/>
    </source>
</evidence>
<dbReference type="Gene3D" id="3.30.200.20">
    <property type="entry name" value="Phosphorylase Kinase, domain 1"/>
    <property type="match status" value="1"/>
</dbReference>
<keyword evidence="2" id="KW-0808">Transferase</keyword>
<feature type="domain" description="Protein kinase" evidence="10">
    <location>
        <begin position="49"/>
        <end position="295"/>
    </location>
</feature>
<dbReference type="PANTHER" id="PTHR27009">
    <property type="entry name" value="RUST RESISTANCE KINASE LR10-RELATED"/>
    <property type="match status" value="1"/>
</dbReference>
<dbReference type="GO" id="GO:0005524">
    <property type="term" value="F:ATP binding"/>
    <property type="evidence" value="ECO:0007669"/>
    <property type="project" value="UniProtKB-UniRule"/>
</dbReference>
<dbReference type="PROSITE" id="PS50011">
    <property type="entry name" value="PROTEIN_KINASE_DOM"/>
    <property type="match status" value="1"/>
</dbReference>
<evidence type="ECO:0000256" key="6">
    <source>
        <dbReference type="ARBA" id="ARBA00023136"/>
    </source>
</evidence>
<evidence type="ECO:0000256" key="8">
    <source>
        <dbReference type="PROSITE-ProRule" id="PRU10141"/>
    </source>
</evidence>
<dbReference type="InterPro" id="IPR000719">
    <property type="entry name" value="Prot_kinase_dom"/>
</dbReference>
<dbReference type="InterPro" id="IPR045874">
    <property type="entry name" value="LRK10/LRL21-25-like"/>
</dbReference>
<evidence type="ECO:0000256" key="3">
    <source>
        <dbReference type="ARBA" id="ARBA00022692"/>
    </source>
</evidence>
<keyword evidence="8" id="KW-0547">Nucleotide-binding</keyword>
<evidence type="ECO:0000313" key="12">
    <source>
        <dbReference type="RefSeq" id="XP_022769622.1"/>
    </source>
</evidence>
<keyword evidence="2" id="KW-0418">Kinase</keyword>
<keyword evidence="5" id="KW-1133">Transmembrane helix</keyword>
<dbReference type="Pfam" id="PF00069">
    <property type="entry name" value="Pkinase"/>
    <property type="match status" value="1"/>
</dbReference>
<sequence length="314" mass="34657">MYASEYAKYVQEFQLSGILLAVGWLVGSCRVAGRKLVGGVGWVAEKELVKELVELGQGGFGSAYKGKLPNGCLVAMKVLSESKGNGEEFMNEVASISRTSYVNIVTLLGFCSEKSKRALVYEFMPNGSLDKFIYRQGSHRRCTTRIFHFHIKSHNILLDESFCPKISDFGLSKLCKRKESTVSMNGARGTAGYIAPEVFSPNFGGASHKSHVYSYGMMVMEMVGGRKNIDHLDQDMNLSLDGVTAEEEEEITRKLIVVSLWCIQSDPTARSSMTKVAPSLQGNLQSLEIPPRPFVSSPIRSPKTDSTTHTWSLM</sequence>
<dbReference type="InterPro" id="IPR001245">
    <property type="entry name" value="Ser-Thr/Tyr_kinase_cat_dom"/>
</dbReference>
<protein>
    <submittedName>
        <fullName evidence="12">Rust resistance kinase Lr10-like</fullName>
    </submittedName>
</protein>
<dbReference type="PROSITE" id="PS00107">
    <property type="entry name" value="PROTEIN_KINASE_ATP"/>
    <property type="match status" value="1"/>
</dbReference>
<proteinExistence type="predicted"/>
<feature type="binding site" evidence="8">
    <location>
        <position position="77"/>
    </location>
    <ligand>
        <name>ATP</name>
        <dbReference type="ChEBI" id="CHEBI:30616"/>
    </ligand>
</feature>
<organism evidence="11 12">
    <name type="scientific">Durio zibethinus</name>
    <name type="common">Durian</name>
    <dbReference type="NCBI Taxonomy" id="66656"/>
    <lineage>
        <taxon>Eukaryota</taxon>
        <taxon>Viridiplantae</taxon>
        <taxon>Streptophyta</taxon>
        <taxon>Embryophyta</taxon>
        <taxon>Tracheophyta</taxon>
        <taxon>Spermatophyta</taxon>
        <taxon>Magnoliopsida</taxon>
        <taxon>eudicotyledons</taxon>
        <taxon>Gunneridae</taxon>
        <taxon>Pentapetalae</taxon>
        <taxon>rosids</taxon>
        <taxon>malvids</taxon>
        <taxon>Malvales</taxon>
        <taxon>Malvaceae</taxon>
        <taxon>Helicteroideae</taxon>
        <taxon>Durio</taxon>
    </lineage>
</organism>
<dbReference type="GeneID" id="111313211"/>
<dbReference type="GO" id="GO:0004674">
    <property type="term" value="F:protein serine/threonine kinase activity"/>
    <property type="evidence" value="ECO:0007669"/>
    <property type="project" value="UniProtKB-KW"/>
</dbReference>
<evidence type="ECO:0000256" key="5">
    <source>
        <dbReference type="ARBA" id="ARBA00022989"/>
    </source>
</evidence>
<dbReference type="OrthoDB" id="845578at2759"/>